<protein>
    <submittedName>
        <fullName evidence="1">Aldo/keto reductase</fullName>
    </submittedName>
</protein>
<comment type="caution">
    <text evidence="1">The sequence shown here is derived from an EMBL/GenBank/DDBJ whole genome shotgun (WGS) entry which is preliminary data.</text>
</comment>
<sequence>MKTANGIPVLGYGTYPLTGVECRDGVAMALDLGIRHIDTAQLYDNEKDVGQAIAKSGVDRDEIFLVTKVARDNLGRRHFMHSVEESLDKLGVKQVDLLLIHWPPSEADFDQALDSLCAAQASGLAREIGVSNFTIALMRRAAKRAGQKLINNQVEFHPLLDQSEVRAEAEKLGMVLSAYSPLGRGAVLKDPVVVEVATRLKRPPSEIALRWIIQQGVVAVPMTTKRDNARSNLRVLDFELSSADMAKLSAASRQNRRLVSPLGWAPKWDS</sequence>
<organism evidence="1 2">
    <name type="scientific">Taklimakanibacter albus</name>
    <dbReference type="NCBI Taxonomy" id="2800327"/>
    <lineage>
        <taxon>Bacteria</taxon>
        <taxon>Pseudomonadati</taxon>
        <taxon>Pseudomonadota</taxon>
        <taxon>Alphaproteobacteria</taxon>
        <taxon>Hyphomicrobiales</taxon>
        <taxon>Aestuariivirgaceae</taxon>
        <taxon>Taklimakanibacter</taxon>
    </lineage>
</organism>
<name>A0ACC5REW1_9HYPH</name>
<evidence type="ECO:0000313" key="2">
    <source>
        <dbReference type="Proteomes" id="UP000616151"/>
    </source>
</evidence>
<keyword evidence="2" id="KW-1185">Reference proteome</keyword>
<evidence type="ECO:0000313" key="1">
    <source>
        <dbReference type="EMBL" id="MBK1871140.1"/>
    </source>
</evidence>
<proteinExistence type="predicted"/>
<accession>A0ACC5REW1</accession>
<reference evidence="1" key="1">
    <citation type="submission" date="2021-01" db="EMBL/GenBank/DDBJ databases">
        <authorList>
            <person name="Sun Q."/>
        </authorList>
    </citation>
    <scope>NUCLEOTIDE SEQUENCE</scope>
    <source>
        <strain evidence="1">YIM B02566</strain>
    </source>
</reference>
<dbReference type="EMBL" id="JAENHL010000008">
    <property type="protein sequence ID" value="MBK1871140.1"/>
    <property type="molecule type" value="Genomic_DNA"/>
</dbReference>
<dbReference type="Proteomes" id="UP000616151">
    <property type="component" value="Unassembled WGS sequence"/>
</dbReference>
<gene>
    <name evidence="1" type="ORF">JHL16_32540</name>
</gene>